<dbReference type="OrthoDB" id="9771846at2"/>
<sequence>MPSVKLVVLMTCFNRRALTLAALEAFFVAARTADLEAEVVLVDDASTDGTAAAVAAAMPKVRIETGTGSLFWNGGMRRAWETARTLPHDYVLWLNDDVHLEPDSLVRLLAFQKEQEAQRGPRVISVGKLLDPATGALTYGGYRIAPGLSRLRFVRLPAGTIECDTMNGNCVLIPAIAEAEVGISSPHFTHAVGDIDYGLRAREKGYAILECPEPVARLEKNADYVKKTAALTLSNWRFILFHPKGVPVREWYHFCRAYGGPFWPVNFGVRYLKMIARGLSGGNGSAARRGG</sequence>
<evidence type="ECO:0000313" key="7">
    <source>
        <dbReference type="Proteomes" id="UP000184485"/>
    </source>
</evidence>
<keyword evidence="2" id="KW-0328">Glycosyltransferase</keyword>
<accession>A0A1M5NF18</accession>
<dbReference type="AlphaFoldDB" id="A0A1M5NF18"/>
<dbReference type="InterPro" id="IPR001173">
    <property type="entry name" value="Glyco_trans_2-like"/>
</dbReference>
<keyword evidence="3 6" id="KW-0808">Transferase</keyword>
<comment type="similarity">
    <text evidence="1">Belongs to the glycosyltransferase 2 family.</text>
</comment>
<name>A0A1M5NF18_9HYPH</name>
<organism evidence="6 7">
    <name type="scientific">Kaistia soli DSM 19436</name>
    <dbReference type="NCBI Taxonomy" id="1122133"/>
    <lineage>
        <taxon>Bacteria</taxon>
        <taxon>Pseudomonadati</taxon>
        <taxon>Pseudomonadota</taxon>
        <taxon>Alphaproteobacteria</taxon>
        <taxon>Hyphomicrobiales</taxon>
        <taxon>Kaistiaceae</taxon>
        <taxon>Kaistia</taxon>
    </lineage>
</organism>
<dbReference type="SUPFAM" id="SSF53448">
    <property type="entry name" value="Nucleotide-diphospho-sugar transferases"/>
    <property type="match status" value="1"/>
</dbReference>
<feature type="chain" id="PRO_5013200492" evidence="4">
    <location>
        <begin position="22"/>
        <end position="291"/>
    </location>
</feature>
<evidence type="ECO:0000256" key="2">
    <source>
        <dbReference type="ARBA" id="ARBA00022676"/>
    </source>
</evidence>
<protein>
    <submittedName>
        <fullName evidence="6">Glycosyltransferase, GT2 family</fullName>
    </submittedName>
</protein>
<keyword evidence="4" id="KW-0732">Signal</keyword>
<dbReference type="EMBL" id="FQUP01000009">
    <property type="protein sequence ID" value="SHG88111.1"/>
    <property type="molecule type" value="Genomic_DNA"/>
</dbReference>
<feature type="domain" description="Glycosyltransferase 2-like" evidence="5">
    <location>
        <begin position="8"/>
        <end position="117"/>
    </location>
</feature>
<evidence type="ECO:0000256" key="3">
    <source>
        <dbReference type="ARBA" id="ARBA00022679"/>
    </source>
</evidence>
<evidence type="ECO:0000313" key="6">
    <source>
        <dbReference type="EMBL" id="SHG88111.1"/>
    </source>
</evidence>
<feature type="signal peptide" evidence="4">
    <location>
        <begin position="1"/>
        <end position="21"/>
    </location>
</feature>
<dbReference type="Gene3D" id="3.90.550.10">
    <property type="entry name" value="Spore Coat Polysaccharide Biosynthesis Protein SpsA, Chain A"/>
    <property type="match status" value="1"/>
</dbReference>
<dbReference type="InterPro" id="IPR029044">
    <property type="entry name" value="Nucleotide-diphossugar_trans"/>
</dbReference>
<dbReference type="Pfam" id="PF00535">
    <property type="entry name" value="Glycos_transf_2"/>
    <property type="match status" value="1"/>
</dbReference>
<evidence type="ECO:0000259" key="5">
    <source>
        <dbReference type="Pfam" id="PF00535"/>
    </source>
</evidence>
<gene>
    <name evidence="6" type="ORF">SAMN02745157_4981</name>
</gene>
<dbReference type="Proteomes" id="UP000184485">
    <property type="component" value="Unassembled WGS sequence"/>
</dbReference>
<dbReference type="GO" id="GO:0016757">
    <property type="term" value="F:glycosyltransferase activity"/>
    <property type="evidence" value="ECO:0007669"/>
    <property type="project" value="UniProtKB-KW"/>
</dbReference>
<keyword evidence="7" id="KW-1185">Reference proteome</keyword>
<dbReference type="PANTHER" id="PTHR43179:SF12">
    <property type="entry name" value="GALACTOFURANOSYLTRANSFERASE GLFT2"/>
    <property type="match status" value="1"/>
</dbReference>
<evidence type="ECO:0000256" key="1">
    <source>
        <dbReference type="ARBA" id="ARBA00006739"/>
    </source>
</evidence>
<dbReference type="RefSeq" id="WP_073058455.1">
    <property type="nucleotide sequence ID" value="NZ_FQUP01000009.1"/>
</dbReference>
<evidence type="ECO:0000256" key="4">
    <source>
        <dbReference type="SAM" id="SignalP"/>
    </source>
</evidence>
<proteinExistence type="inferred from homology"/>
<reference evidence="6 7" key="1">
    <citation type="submission" date="2016-11" db="EMBL/GenBank/DDBJ databases">
        <authorList>
            <person name="Jaros S."/>
            <person name="Januszkiewicz K."/>
            <person name="Wedrychowicz H."/>
        </authorList>
    </citation>
    <scope>NUCLEOTIDE SEQUENCE [LARGE SCALE GENOMIC DNA]</scope>
    <source>
        <strain evidence="6 7">DSM 19436</strain>
    </source>
</reference>
<dbReference type="PANTHER" id="PTHR43179">
    <property type="entry name" value="RHAMNOSYLTRANSFERASE WBBL"/>
    <property type="match status" value="1"/>
</dbReference>
<dbReference type="STRING" id="1122133.SAMN02745157_4981"/>